<evidence type="ECO:0000313" key="12">
    <source>
        <dbReference type="EMBL" id="KGN84087.1"/>
    </source>
</evidence>
<dbReference type="Proteomes" id="UP000030130">
    <property type="component" value="Unassembled WGS sequence"/>
</dbReference>
<evidence type="ECO:0000259" key="10">
    <source>
        <dbReference type="Pfam" id="PF10137"/>
    </source>
</evidence>
<evidence type="ECO:0000256" key="4">
    <source>
        <dbReference type="ARBA" id="ARBA00034315"/>
    </source>
</evidence>
<dbReference type="OrthoDB" id="5497289at2"/>
<dbReference type="GO" id="GO:0051607">
    <property type="term" value="P:defense response to virus"/>
    <property type="evidence" value="ECO:0007669"/>
    <property type="project" value="UniProtKB-KW"/>
</dbReference>
<dbReference type="CDD" id="cd22659">
    <property type="entry name" value="STING_bact-like"/>
    <property type="match status" value="1"/>
</dbReference>
<feature type="domain" description="CD-NTase-associated protein 12/Pycsar effector protein TIR" evidence="10">
    <location>
        <begin position="4"/>
        <end position="121"/>
    </location>
</feature>
<evidence type="ECO:0000313" key="13">
    <source>
        <dbReference type="Proteomes" id="UP000030130"/>
    </source>
</evidence>
<dbReference type="Pfam" id="PF20300">
    <property type="entry name" value="prok_STING"/>
    <property type="match status" value="1"/>
</dbReference>
<keyword evidence="2" id="KW-0378">Hydrolase</keyword>
<evidence type="ECO:0000256" key="9">
    <source>
        <dbReference type="ARBA" id="ARBA00049230"/>
    </source>
</evidence>
<dbReference type="RefSeq" id="WP_036862645.1">
    <property type="nucleotide sequence ID" value="NZ_JRAI01000079.1"/>
</dbReference>
<dbReference type="InterPro" id="IPR019302">
    <property type="entry name" value="CAP12/PCTIR_TIR_dom"/>
</dbReference>
<evidence type="ECO:0000256" key="6">
    <source>
        <dbReference type="ARBA" id="ARBA00034339"/>
    </source>
</evidence>
<dbReference type="InterPro" id="IPR046876">
    <property type="entry name" value="Prok_STING"/>
</dbReference>
<evidence type="ECO:0000259" key="11">
    <source>
        <dbReference type="Pfam" id="PF20300"/>
    </source>
</evidence>
<evidence type="ECO:0000256" key="7">
    <source>
        <dbReference type="ARBA" id="ARBA00034355"/>
    </source>
</evidence>
<proteinExistence type="inferred from homology"/>
<comment type="similarity">
    <text evidence="4">In the C-terminal section; belongs to the bacterial STING family.</text>
</comment>
<evidence type="ECO:0000256" key="5">
    <source>
        <dbReference type="ARBA" id="ARBA00034327"/>
    </source>
</evidence>
<organism evidence="12 13">
    <name type="scientific">Porphyromonas gulae</name>
    <dbReference type="NCBI Taxonomy" id="111105"/>
    <lineage>
        <taxon>Bacteria</taxon>
        <taxon>Pseudomonadati</taxon>
        <taxon>Bacteroidota</taxon>
        <taxon>Bacteroidia</taxon>
        <taxon>Bacteroidales</taxon>
        <taxon>Porphyromonadaceae</taxon>
        <taxon>Porphyromonas</taxon>
    </lineage>
</organism>
<evidence type="ECO:0000256" key="2">
    <source>
        <dbReference type="ARBA" id="ARBA00022801"/>
    </source>
</evidence>
<evidence type="ECO:0000256" key="1">
    <source>
        <dbReference type="ARBA" id="ARBA00022741"/>
    </source>
</evidence>
<dbReference type="EC" id="3.2.2.5" evidence="5"/>
<comment type="catalytic activity">
    <reaction evidence="9">
        <text>NAD(+) + H2O = ADP-D-ribose + nicotinamide + H(+)</text>
        <dbReference type="Rhea" id="RHEA:16301"/>
        <dbReference type="ChEBI" id="CHEBI:15377"/>
        <dbReference type="ChEBI" id="CHEBI:15378"/>
        <dbReference type="ChEBI" id="CHEBI:17154"/>
        <dbReference type="ChEBI" id="CHEBI:57540"/>
        <dbReference type="ChEBI" id="CHEBI:57967"/>
        <dbReference type="EC" id="3.2.2.5"/>
    </reaction>
</comment>
<gene>
    <name evidence="12" type="ORF">HR08_09445</name>
</gene>
<name>A0A0A2F254_9PORP</name>
<dbReference type="AlphaFoldDB" id="A0A0A2F254"/>
<feature type="domain" description="Prokaryotic STING" evidence="11">
    <location>
        <begin position="160"/>
        <end position="296"/>
    </location>
</feature>
<evidence type="ECO:0000256" key="8">
    <source>
        <dbReference type="ARBA" id="ARBA00034366"/>
    </source>
</evidence>
<dbReference type="GO" id="GO:0003953">
    <property type="term" value="F:NAD+ nucleosidase activity"/>
    <property type="evidence" value="ECO:0007669"/>
    <property type="project" value="UniProtKB-EC"/>
</dbReference>
<reference evidence="12 13" key="1">
    <citation type="submission" date="2014-08" db="EMBL/GenBank/DDBJ databases">
        <title>Porphyromonas gulae strain:COT-052_OH1451 Genome sequencing.</title>
        <authorList>
            <person name="Wallis C."/>
            <person name="Deusch O."/>
            <person name="O'Flynn C."/>
            <person name="Davis I."/>
            <person name="Jospin G."/>
            <person name="Darling A.E."/>
            <person name="Coil D.A."/>
            <person name="Alexiev A."/>
            <person name="Horsfall A."/>
            <person name="Kirkwood N."/>
            <person name="Harris S."/>
            <person name="Eisen J.A."/>
        </authorList>
    </citation>
    <scope>NUCLEOTIDE SEQUENCE [LARGE SCALE GENOMIC DNA]</scope>
    <source>
        <strain evidence="13">COT-052 OH1451</strain>
    </source>
</reference>
<accession>A0A0A2F254</accession>
<protein>
    <recommendedName>
        <fullName evidence="6">CD-NTase-associated protein 12</fullName>
        <ecNumber evidence="5">3.2.2.5</ecNumber>
    </recommendedName>
    <alternativeName>
        <fullName evidence="7">NAD(+) hydrolase</fullName>
    </alternativeName>
    <alternativeName>
        <fullName evidence="8">TIR-STING</fullName>
    </alternativeName>
</protein>
<dbReference type="GO" id="GO:0050135">
    <property type="term" value="F:NADP+ nucleosidase activity"/>
    <property type="evidence" value="ECO:0007669"/>
    <property type="project" value="InterPro"/>
</dbReference>
<dbReference type="Pfam" id="PF10137">
    <property type="entry name" value="CAP12-PCTIR_TIR"/>
    <property type="match status" value="1"/>
</dbReference>
<dbReference type="GO" id="GO:0000166">
    <property type="term" value="F:nucleotide binding"/>
    <property type="evidence" value="ECO:0007669"/>
    <property type="project" value="UniProtKB-KW"/>
</dbReference>
<evidence type="ECO:0000256" key="3">
    <source>
        <dbReference type="ARBA" id="ARBA00023118"/>
    </source>
</evidence>
<dbReference type="EMBL" id="JRAI01000079">
    <property type="protein sequence ID" value="KGN84087.1"/>
    <property type="molecule type" value="Genomic_DNA"/>
</dbReference>
<sequence length="312" mass="35937">MKPRVFIGSSMEGLKVAERIKRYFSPDYECFLWTDDVFRNNESFLETLVKSASLFDFGFMVFSADDEGIVRDKNFETPRDNILFEYGLFLGRVGLDRAFVIAENAVKIPTDMLGITQTRYEVEKNEQGEKVATNSLESGLEKLKKQIDENLHLGHLGLLPSTVIAISYFEGFVKLAAEWIMNNTPNLELEDRKYKGGTLYIKIPDTLDADIKKSAMLFYRKQGLHEAKMTTGHRHYPIHFVAKEEDDILEIYDMPTILSGIDKAIDMYFRIGHIGKSNQQKLAEDNEMSNFRRVLQLLINEDAFCRECVRII</sequence>
<keyword evidence="3" id="KW-0051">Antiviral defense</keyword>
<keyword evidence="1" id="KW-0547">Nucleotide-binding</keyword>
<comment type="caution">
    <text evidence="12">The sequence shown here is derived from an EMBL/GenBank/DDBJ whole genome shotgun (WGS) entry which is preliminary data.</text>
</comment>